<proteinExistence type="predicted"/>
<organism evidence="3 4">
    <name type="scientific">Daucus carota subsp. sativus</name>
    <name type="common">Carrot</name>
    <dbReference type="NCBI Taxonomy" id="79200"/>
    <lineage>
        <taxon>Eukaryota</taxon>
        <taxon>Viridiplantae</taxon>
        <taxon>Streptophyta</taxon>
        <taxon>Embryophyta</taxon>
        <taxon>Tracheophyta</taxon>
        <taxon>Spermatophyta</taxon>
        <taxon>Magnoliopsida</taxon>
        <taxon>eudicotyledons</taxon>
        <taxon>Gunneridae</taxon>
        <taxon>Pentapetalae</taxon>
        <taxon>asterids</taxon>
        <taxon>campanulids</taxon>
        <taxon>Apiales</taxon>
        <taxon>Apiaceae</taxon>
        <taxon>Apioideae</taxon>
        <taxon>Scandiceae</taxon>
        <taxon>Daucinae</taxon>
        <taxon>Daucus</taxon>
        <taxon>Daucus sect. Daucus</taxon>
    </lineage>
</organism>
<dbReference type="AlphaFoldDB" id="A0AAF0XD84"/>
<evidence type="ECO:0000256" key="2">
    <source>
        <dbReference type="SAM" id="Phobius"/>
    </source>
</evidence>
<feature type="transmembrane region" description="Helical" evidence="2">
    <location>
        <begin position="156"/>
        <end position="178"/>
    </location>
</feature>
<feature type="compositionally biased region" description="Acidic residues" evidence="1">
    <location>
        <begin position="81"/>
        <end position="99"/>
    </location>
</feature>
<dbReference type="PANTHER" id="PTHR35474">
    <property type="entry name" value="ATP PHOSPHORIBOSYLTRANSFERASE REGULATORY SUBUNIT"/>
    <property type="match status" value="1"/>
</dbReference>
<dbReference type="InterPro" id="IPR039324">
    <property type="entry name" value="SHW1"/>
</dbReference>
<keyword evidence="2" id="KW-1133">Transmembrane helix</keyword>
<accession>A0AAF0XD84</accession>
<sequence>MGSSVNLSLTPTTATQFLSSSSSSPRLLKLSHSCNPHFFNLNRTLSLLPLQASRRPTSNHPQKGDNYAGDPRDWKQNLDFYGDDDDEEDEEGEEEEDEDRSLDLLIMFVQNVFKKISRKARKAIRSVLPVNISTKLVGFSVNGIIILAFLWILKAFLEVICTLGTVVFVSILLVRCLWTGISYLQDTRGQRTDEFDDVWTNTQPVN</sequence>
<reference evidence="3" key="1">
    <citation type="journal article" date="2016" name="Nat. Genet.">
        <title>A high-quality carrot genome assembly provides new insights into carotenoid accumulation and asterid genome evolution.</title>
        <authorList>
            <person name="Iorizzo M."/>
            <person name="Ellison S."/>
            <person name="Senalik D."/>
            <person name="Zeng P."/>
            <person name="Satapoomin P."/>
            <person name="Huang J."/>
            <person name="Bowman M."/>
            <person name="Iovene M."/>
            <person name="Sanseverino W."/>
            <person name="Cavagnaro P."/>
            <person name="Yildiz M."/>
            <person name="Macko-Podgorni A."/>
            <person name="Moranska E."/>
            <person name="Grzebelus E."/>
            <person name="Grzebelus D."/>
            <person name="Ashrafi H."/>
            <person name="Zheng Z."/>
            <person name="Cheng S."/>
            <person name="Spooner D."/>
            <person name="Van Deynze A."/>
            <person name="Simon P."/>
        </authorList>
    </citation>
    <scope>NUCLEOTIDE SEQUENCE</scope>
    <source>
        <tissue evidence="3">Leaf</tissue>
    </source>
</reference>
<keyword evidence="4" id="KW-1185">Reference proteome</keyword>
<evidence type="ECO:0000313" key="4">
    <source>
        <dbReference type="Proteomes" id="UP000077755"/>
    </source>
</evidence>
<feature type="transmembrane region" description="Helical" evidence="2">
    <location>
        <begin position="127"/>
        <end position="150"/>
    </location>
</feature>
<evidence type="ECO:0000256" key="1">
    <source>
        <dbReference type="SAM" id="MobiDB-lite"/>
    </source>
</evidence>
<keyword evidence="2" id="KW-0812">Transmembrane</keyword>
<evidence type="ECO:0000313" key="3">
    <source>
        <dbReference type="EMBL" id="WOH04824.1"/>
    </source>
</evidence>
<keyword evidence="2" id="KW-0472">Membrane</keyword>
<dbReference type="GO" id="GO:0010100">
    <property type="term" value="P:negative regulation of photomorphogenesis"/>
    <property type="evidence" value="ECO:0007669"/>
    <property type="project" value="InterPro"/>
</dbReference>
<protein>
    <submittedName>
        <fullName evidence="3">Uncharacterized protein</fullName>
    </submittedName>
</protein>
<dbReference type="Proteomes" id="UP000077755">
    <property type="component" value="Chromosome 6"/>
</dbReference>
<reference evidence="3" key="2">
    <citation type="submission" date="2022-03" db="EMBL/GenBank/DDBJ databases">
        <title>Draft title - Genomic analysis of global carrot germplasm unveils the trajectory of domestication and the origin of high carotenoid orange carrot.</title>
        <authorList>
            <person name="Iorizzo M."/>
            <person name="Ellison S."/>
            <person name="Senalik D."/>
            <person name="Macko-Podgorni A."/>
            <person name="Grzebelus D."/>
            <person name="Bostan H."/>
            <person name="Rolling W."/>
            <person name="Curaba J."/>
            <person name="Simon P."/>
        </authorList>
    </citation>
    <scope>NUCLEOTIDE SEQUENCE</scope>
    <source>
        <tissue evidence="3">Leaf</tissue>
    </source>
</reference>
<dbReference type="KEGG" id="dcr:108225180"/>
<gene>
    <name evidence="3" type="ORF">DCAR_0624236</name>
</gene>
<dbReference type="EMBL" id="CP093348">
    <property type="protein sequence ID" value="WOH04824.1"/>
    <property type="molecule type" value="Genomic_DNA"/>
</dbReference>
<name>A0AAF0XD84_DAUCS</name>
<dbReference type="GO" id="GO:0009787">
    <property type="term" value="P:regulation of abscisic acid-activated signaling pathway"/>
    <property type="evidence" value="ECO:0007669"/>
    <property type="project" value="InterPro"/>
</dbReference>
<feature type="region of interest" description="Disordered" evidence="1">
    <location>
        <begin position="53"/>
        <end position="99"/>
    </location>
</feature>
<dbReference type="PANTHER" id="PTHR35474:SF1">
    <property type="entry name" value="ATP PHOSPHORIBOSYLTRANSFERASE REGULATORY SUBUNIT"/>
    <property type="match status" value="1"/>
</dbReference>